<feature type="transmembrane region" description="Helical" evidence="1">
    <location>
        <begin position="7"/>
        <end position="26"/>
    </location>
</feature>
<sequence length="66" mass="7310">MNKAQAFFSHLTVILSLMFVVFLILDQFNPLMNFVDNGISRCLLAALCVSGIVQSVCSSAWNGRKE</sequence>
<evidence type="ECO:0000256" key="1">
    <source>
        <dbReference type="SAM" id="Phobius"/>
    </source>
</evidence>
<keyword evidence="1" id="KW-1133">Transmembrane helix</keyword>
<evidence type="ECO:0000313" key="2">
    <source>
        <dbReference type="EMBL" id="AHF24136.1"/>
    </source>
</evidence>
<organism evidence="2">
    <name type="scientific">uncultured bacterium Contig46</name>
    <dbReference type="NCBI Taxonomy" id="1393580"/>
    <lineage>
        <taxon>Bacteria</taxon>
        <taxon>environmental samples</taxon>
    </lineage>
</organism>
<keyword evidence="1" id="KW-0812">Transmembrane</keyword>
<dbReference type="EMBL" id="KC246785">
    <property type="protein sequence ID" value="AHF24136.1"/>
    <property type="molecule type" value="Genomic_DNA"/>
</dbReference>
<reference evidence="2" key="1">
    <citation type="journal article" date="2013" name="PLoS ONE">
        <title>Metagenomic insights into the carbohydrate-active enzymes carried by the microorganisms adhering to solid digesta in the rumen of cows.</title>
        <authorList>
            <person name="Wang L."/>
            <person name="Hatem A."/>
            <person name="Catalyurek U.V."/>
            <person name="Morrison M."/>
            <person name="Yu Z."/>
        </authorList>
    </citation>
    <scope>NUCLEOTIDE SEQUENCE</scope>
</reference>
<proteinExistence type="predicted"/>
<keyword evidence="1" id="KW-0472">Membrane</keyword>
<dbReference type="AlphaFoldDB" id="W0FHD3"/>
<protein>
    <submittedName>
        <fullName evidence="2">Uncharacterized protein</fullName>
    </submittedName>
</protein>
<feature type="transmembrane region" description="Helical" evidence="1">
    <location>
        <begin position="38"/>
        <end position="61"/>
    </location>
</feature>
<name>W0FHD3_9BACT</name>
<accession>W0FHD3</accession>